<evidence type="ECO:0000313" key="1">
    <source>
        <dbReference type="EMBL" id="MBS2554145.1"/>
    </source>
</evidence>
<evidence type="ECO:0000313" key="2">
    <source>
        <dbReference type="Proteomes" id="UP000730482"/>
    </source>
</evidence>
<dbReference type="Proteomes" id="UP000730482">
    <property type="component" value="Unassembled WGS sequence"/>
</dbReference>
<reference evidence="1 2" key="1">
    <citation type="submission" date="2020-02" db="EMBL/GenBank/DDBJ databases">
        <title>Acidophilic actinobacteria isolated from forest soil.</title>
        <authorList>
            <person name="Golinska P."/>
        </authorList>
    </citation>
    <scope>NUCLEOTIDE SEQUENCE [LARGE SCALE GENOMIC DNA]</scope>
    <source>
        <strain evidence="1 2">NL8</strain>
    </source>
</reference>
<keyword evidence="2" id="KW-1185">Reference proteome</keyword>
<protein>
    <submittedName>
        <fullName evidence="1">Uncharacterized protein</fullName>
    </submittedName>
</protein>
<accession>A0ABS5L7U9</accession>
<comment type="caution">
    <text evidence="1">The sequence shown here is derived from an EMBL/GenBank/DDBJ whole genome shotgun (WGS) entry which is preliminary data.</text>
</comment>
<proteinExistence type="predicted"/>
<organism evidence="1 2">
    <name type="scientific">Catenulispora pinistramenti</name>
    <dbReference type="NCBI Taxonomy" id="2705254"/>
    <lineage>
        <taxon>Bacteria</taxon>
        <taxon>Bacillati</taxon>
        <taxon>Actinomycetota</taxon>
        <taxon>Actinomycetes</taxon>
        <taxon>Catenulisporales</taxon>
        <taxon>Catenulisporaceae</taxon>
        <taxon>Catenulispora</taxon>
    </lineage>
</organism>
<dbReference type="EMBL" id="JAAFYZ010000326">
    <property type="protein sequence ID" value="MBS2554145.1"/>
    <property type="molecule type" value="Genomic_DNA"/>
</dbReference>
<gene>
    <name evidence="1" type="ORF">KGQ19_45555</name>
</gene>
<dbReference type="RefSeq" id="WP_212021344.1">
    <property type="nucleotide sequence ID" value="NZ_JAAFYZ010000326.1"/>
</dbReference>
<name>A0ABS5L7U9_9ACTN</name>
<sequence length="197" mass="22742">MAPRTTTSYLNATQLAARGWTPAMIRDFLGRPDRTEFVARFRHSAPTLLFALSRVQAAERTTKFTQRRDLARRRSAVAKAAADRRRREMLRLMAADEVTIPKLAPDVLAERAVRHREPRNSIDAGRPDSNTLNRWKVNYLRYQLTRFDAMIEGMFGRVGRAAAEKWLRRRALEAIGKTYPDLLDECQRQLRVSERGC</sequence>